<dbReference type="InterPro" id="IPR002716">
    <property type="entry name" value="PIN_dom"/>
</dbReference>
<reference evidence="2 5" key="2">
    <citation type="submission" date="2019-09" db="EMBL/GenBank/DDBJ databases">
        <title>Pararcticibacter amylolyticus gen. nov., sp. nov., isolated from a rottenly hemp rope, and reclassification of Pedobacter tournemirensis as Pararcticibacter tournemirensis comb. nov.</title>
        <authorList>
            <person name="Cai Y."/>
        </authorList>
    </citation>
    <scope>NUCLEOTIDE SEQUENCE [LARGE SCALE GENOMIC DNA]</scope>
    <source>
        <strain evidence="2 5">TF5-37.2-LB10</strain>
    </source>
</reference>
<evidence type="ECO:0000259" key="1">
    <source>
        <dbReference type="Pfam" id="PF13470"/>
    </source>
</evidence>
<gene>
    <name evidence="3" type="ORF">EKH83_15600</name>
    <name evidence="2" type="ORF">F1649_15265</name>
</gene>
<evidence type="ECO:0000313" key="3">
    <source>
        <dbReference type="EMBL" id="RXF68303.1"/>
    </source>
</evidence>
<dbReference type="Proteomes" id="UP000290848">
    <property type="component" value="Unassembled WGS sequence"/>
</dbReference>
<reference evidence="3 4" key="1">
    <citation type="submission" date="2018-12" db="EMBL/GenBank/DDBJ databases">
        <title>The Draft Genome Sequence of the Soil Bacterium Pedobacter tournemirensis R1.</title>
        <authorList>
            <person name="He J."/>
        </authorList>
    </citation>
    <scope>NUCLEOTIDE SEQUENCE [LARGE SCALE GENOMIC DNA]</scope>
    <source>
        <strain evidence="3 4">R1</strain>
    </source>
</reference>
<sequence>MASKVFLDANIILDFTLKRPHYNVAKEIIHLVVTGRINAFVTPSIIQICGYWLTKAYGYAKAKELLLALLNDITCIDLPHDKVVNALHSSIKDMEDAIQYYCALHHKIDYFISRDKDLHKQGIPALPVYSPEDFLQDFL</sequence>
<evidence type="ECO:0000313" key="2">
    <source>
        <dbReference type="EMBL" id="KAA8480184.1"/>
    </source>
</evidence>
<dbReference type="EMBL" id="VWNE01000025">
    <property type="protein sequence ID" value="KAA8480184.1"/>
    <property type="molecule type" value="Genomic_DNA"/>
</dbReference>
<comment type="caution">
    <text evidence="3">The sequence shown here is derived from an EMBL/GenBank/DDBJ whole genome shotgun (WGS) entry which is preliminary data.</text>
</comment>
<dbReference type="OrthoDB" id="1148871at2"/>
<feature type="domain" description="PIN" evidence="1">
    <location>
        <begin position="4"/>
        <end position="117"/>
    </location>
</feature>
<keyword evidence="5" id="KW-1185">Reference proteome</keyword>
<evidence type="ECO:0000313" key="5">
    <source>
        <dbReference type="Proteomes" id="UP000322918"/>
    </source>
</evidence>
<dbReference type="InterPro" id="IPR029060">
    <property type="entry name" value="PIN-like_dom_sf"/>
</dbReference>
<dbReference type="RefSeq" id="WP_128770385.1">
    <property type="nucleotide sequence ID" value="NZ_RXOC01000011.1"/>
</dbReference>
<dbReference type="EMBL" id="RXOC01000011">
    <property type="protein sequence ID" value="RXF68303.1"/>
    <property type="molecule type" value="Genomic_DNA"/>
</dbReference>
<evidence type="ECO:0000313" key="4">
    <source>
        <dbReference type="Proteomes" id="UP000290848"/>
    </source>
</evidence>
<name>A0A4Q0M639_9SPHI</name>
<dbReference type="Proteomes" id="UP000322918">
    <property type="component" value="Unassembled WGS sequence"/>
</dbReference>
<organism evidence="3 4">
    <name type="scientific">Arcticibacter tournemirensis</name>
    <dbReference type="NCBI Taxonomy" id="699437"/>
    <lineage>
        <taxon>Bacteria</taxon>
        <taxon>Pseudomonadati</taxon>
        <taxon>Bacteroidota</taxon>
        <taxon>Sphingobacteriia</taxon>
        <taxon>Sphingobacteriales</taxon>
        <taxon>Sphingobacteriaceae</taxon>
        <taxon>Arcticibacter</taxon>
    </lineage>
</organism>
<dbReference type="AlphaFoldDB" id="A0A4Q0M639"/>
<dbReference type="SUPFAM" id="SSF88723">
    <property type="entry name" value="PIN domain-like"/>
    <property type="match status" value="1"/>
</dbReference>
<dbReference type="Pfam" id="PF13470">
    <property type="entry name" value="PIN_3"/>
    <property type="match status" value="1"/>
</dbReference>
<accession>A0A4Q0M639</accession>
<proteinExistence type="predicted"/>
<protein>
    <submittedName>
        <fullName evidence="3">PIN domain-containing protein</fullName>
    </submittedName>
    <submittedName>
        <fullName evidence="2">Type II toxin-antitoxin system VapC family toxin</fullName>
    </submittedName>
</protein>
<dbReference type="CDD" id="cd09854">
    <property type="entry name" value="PIN_VapC-like"/>
    <property type="match status" value="1"/>
</dbReference>